<dbReference type="AlphaFoldDB" id="A0A934V4D9"/>
<keyword evidence="4" id="KW-0143">Chaperone</keyword>
<reference evidence="6" key="1">
    <citation type="submission" date="2020-12" db="EMBL/GenBank/DDBJ databases">
        <title>Prauserella sp. ASG 168, a novel actinomycete isolated from cave rock.</title>
        <authorList>
            <person name="Suriyachadkun C."/>
        </authorList>
    </citation>
    <scope>NUCLEOTIDE SEQUENCE</scope>
    <source>
        <strain evidence="6">ASG 168</strain>
    </source>
</reference>
<comment type="subcellular location">
    <subcellularLocation>
        <location evidence="1">Cytoplasm</location>
    </subcellularLocation>
</comment>
<dbReference type="Proteomes" id="UP000635245">
    <property type="component" value="Unassembled WGS sequence"/>
</dbReference>
<accession>A0A934V4D9</accession>
<proteinExistence type="inferred from homology"/>
<keyword evidence="7" id="KW-1185">Reference proteome</keyword>
<evidence type="ECO:0000313" key="6">
    <source>
        <dbReference type="EMBL" id="MBK1784614.1"/>
    </source>
</evidence>
<organism evidence="6 7">
    <name type="scientific">Prauserella cavernicola</name>
    <dbReference type="NCBI Taxonomy" id="2800127"/>
    <lineage>
        <taxon>Bacteria</taxon>
        <taxon>Bacillati</taxon>
        <taxon>Actinomycetota</taxon>
        <taxon>Actinomycetes</taxon>
        <taxon>Pseudonocardiales</taxon>
        <taxon>Pseudonocardiaceae</taxon>
        <taxon>Prauserella</taxon>
    </lineage>
</organism>
<dbReference type="InterPro" id="IPR025734">
    <property type="entry name" value="EspG"/>
</dbReference>
<evidence type="ECO:0000256" key="2">
    <source>
        <dbReference type="ARBA" id="ARBA00006411"/>
    </source>
</evidence>
<dbReference type="EMBL" id="JAENJH010000002">
    <property type="protein sequence ID" value="MBK1784614.1"/>
    <property type="molecule type" value="Genomic_DNA"/>
</dbReference>
<evidence type="ECO:0000256" key="5">
    <source>
        <dbReference type="SAM" id="MobiDB-lite"/>
    </source>
</evidence>
<evidence type="ECO:0000256" key="4">
    <source>
        <dbReference type="ARBA" id="ARBA00023186"/>
    </source>
</evidence>
<name>A0A934V4D9_9PSEU</name>
<comment type="similarity">
    <text evidence="2">Belongs to the EspG family.</text>
</comment>
<dbReference type="RefSeq" id="WP_200317150.1">
    <property type="nucleotide sequence ID" value="NZ_JAENJH010000002.1"/>
</dbReference>
<keyword evidence="3" id="KW-0963">Cytoplasm</keyword>
<sequence length="265" mass="28734">MLDQQVTLTTGTLLNLIRRRGVEPHTVLASTPVWEDERARRAADERADAELRGYGLYGRGGVHSGLQATLDAVARPAVEYFGWINGGHDGKPLNFTLLAGSAGGEGFVLARNTDHEGVVLVSVRPEEILDNFVAQIPRLGPGRGQQLRVPKSQASGGKRRSDSYGDDFSVMRSGTPNPGSVEADELRRVLKLPRLGGGSLYAAARGRTGRRERVERPLNYIDTTEGRWLTEEVPGSGEPLIAFTPGSPQVIAERLRHLASRIPVS</sequence>
<protein>
    <submittedName>
        <fullName evidence="6">ESX secretion-associated protein EspG</fullName>
    </submittedName>
</protein>
<evidence type="ECO:0000256" key="1">
    <source>
        <dbReference type="ARBA" id="ARBA00004496"/>
    </source>
</evidence>
<evidence type="ECO:0000256" key="3">
    <source>
        <dbReference type="ARBA" id="ARBA00022490"/>
    </source>
</evidence>
<feature type="region of interest" description="Disordered" evidence="5">
    <location>
        <begin position="140"/>
        <end position="181"/>
    </location>
</feature>
<dbReference type="Pfam" id="PF14011">
    <property type="entry name" value="ESX-1_EspG"/>
    <property type="match status" value="1"/>
</dbReference>
<gene>
    <name evidence="6" type="ORF">JHE00_09775</name>
</gene>
<evidence type="ECO:0000313" key="7">
    <source>
        <dbReference type="Proteomes" id="UP000635245"/>
    </source>
</evidence>
<comment type="caution">
    <text evidence="6">The sequence shown here is derived from an EMBL/GenBank/DDBJ whole genome shotgun (WGS) entry which is preliminary data.</text>
</comment>